<accession>A0A1X0QM17</accession>
<gene>
    <name evidence="1" type="ORF">BCV72DRAFT_283180</name>
</gene>
<dbReference type="VEuPathDB" id="FungiDB:BCV72DRAFT_283180"/>
<organism evidence="1">
    <name type="scientific">Rhizopus microsporus var. microsporus</name>
    <dbReference type="NCBI Taxonomy" id="86635"/>
    <lineage>
        <taxon>Eukaryota</taxon>
        <taxon>Fungi</taxon>
        <taxon>Fungi incertae sedis</taxon>
        <taxon>Mucoromycota</taxon>
        <taxon>Mucoromycotina</taxon>
        <taxon>Mucoromycetes</taxon>
        <taxon>Mucorales</taxon>
        <taxon>Mucorineae</taxon>
        <taxon>Rhizopodaceae</taxon>
        <taxon>Rhizopus</taxon>
    </lineage>
</organism>
<dbReference type="Proteomes" id="UP000242414">
    <property type="component" value="Unassembled WGS sequence"/>
</dbReference>
<dbReference type="OrthoDB" id="2288006at2759"/>
<evidence type="ECO:0000313" key="1">
    <source>
        <dbReference type="EMBL" id="ORE00791.1"/>
    </source>
</evidence>
<dbReference type="AlphaFoldDB" id="A0A1X0QM17"/>
<dbReference type="EMBL" id="KV922281">
    <property type="protein sequence ID" value="ORE00791.1"/>
    <property type="molecule type" value="Genomic_DNA"/>
</dbReference>
<sequence>MTRFTWNCKEWLEKCFFLNNGLPDFFINGNYSSQNQEVAYTEYRQCVEEAKLSNNEQYREWSEMIIKNNFSVLNNIDVKNFWSGILDIERRDAQLHQTQERAFVHTTAESFNISTKRLKPSSSSASSSTIIISPNALATLEQFLLKCTNEDIGRKLMVFTKEITISSRKSRYFKTIGLNGVLDLSDSSENSQVSALGATLADELTKMFPQKEVLVDSYPVEEYEKIAKNIAASKSDKGFLTEFLDKIEKSNVKEKLHTTKKLYAHVVESLLYDEYMFNEHEASFITEADFIVKLWSRLLELTFRGTDVILHWGDTIPENCKTSFRMKFDLRIISHTLSCQGIKADVAAGEFARSVDESKLYRDKLKGVLISKLNMNQRYKEIMGLGFDCNATQLNAPFIVVMGHEAVLYNLTKTSADPYILYEATTLSFPSSVEDIKNNGIADLIRALRKIKVRIFP</sequence>
<protein>
    <submittedName>
        <fullName evidence="1">Uncharacterized protein</fullName>
    </submittedName>
</protein>
<reference evidence="1" key="1">
    <citation type="journal article" date="2016" name="Proc. Natl. Acad. Sci. U.S.A.">
        <title>Lipid metabolic changes in an early divergent fungus govern the establishment of a mutualistic symbiosis with endobacteria.</title>
        <authorList>
            <person name="Lastovetsky O.A."/>
            <person name="Gaspar M.L."/>
            <person name="Mondo S.J."/>
            <person name="LaButti K.M."/>
            <person name="Sandor L."/>
            <person name="Grigoriev I.V."/>
            <person name="Henry S.A."/>
            <person name="Pawlowska T.E."/>
        </authorList>
    </citation>
    <scope>NUCLEOTIDE SEQUENCE [LARGE SCALE GENOMIC DNA]</scope>
    <source>
        <strain evidence="1">ATCC 52814</strain>
    </source>
</reference>
<name>A0A1X0QM17_RHIZD</name>
<proteinExistence type="predicted"/>